<comment type="function">
    <text evidence="10">Interacts with outer membrane receptor proteins that carry out high-affinity binding and energy dependent uptake into the periplasmic space of specific substrates. It could act to transduce energy from the cytoplasmic membrane to specific energy-requiring processes in the outer membrane, resulting in the release into the periplasm of ligands bound by these outer membrane proteins.</text>
</comment>
<dbReference type="InterPro" id="IPR051045">
    <property type="entry name" value="TonB-dependent_transducer"/>
</dbReference>
<dbReference type="InterPro" id="IPR003538">
    <property type="entry name" value="TonB"/>
</dbReference>
<evidence type="ECO:0000256" key="4">
    <source>
        <dbReference type="ARBA" id="ARBA00022475"/>
    </source>
</evidence>
<dbReference type="PANTHER" id="PTHR33446">
    <property type="entry name" value="PROTEIN TONB-RELATED"/>
    <property type="match status" value="1"/>
</dbReference>
<evidence type="ECO:0000256" key="11">
    <source>
        <dbReference type="SAM" id="MobiDB-lite"/>
    </source>
</evidence>
<dbReference type="GO" id="GO:0055085">
    <property type="term" value="P:transmembrane transport"/>
    <property type="evidence" value="ECO:0007669"/>
    <property type="project" value="InterPro"/>
</dbReference>
<sequence>MSVASHPLDPNSHDLDATPAPDAAAIEVAPSSTGLWLLLLLLGATFLGWYYYGKRPPAPPPAPAMPLVIVPPIERNTPAEAVPAAAARKTAVAAAAVEAAAKPTAEVTAKIDTPRVTQALPLAADNAAPRYPSGALRRGEGGTVVLRVNVGADGKPEDVEVARHSGSRELDRAALVAVRDWRFRPATRDGREVASVVEQPVEFKPRQ</sequence>
<keyword evidence="9 10" id="KW-0472">Membrane</keyword>
<dbReference type="InterPro" id="IPR037682">
    <property type="entry name" value="TonB_C"/>
</dbReference>
<dbReference type="PRINTS" id="PR01374">
    <property type="entry name" value="TONBPROTEIN"/>
</dbReference>
<feature type="domain" description="TonB C-terminal" evidence="12">
    <location>
        <begin position="116"/>
        <end position="207"/>
    </location>
</feature>
<dbReference type="GO" id="GO:0031992">
    <property type="term" value="F:energy transducer activity"/>
    <property type="evidence" value="ECO:0007669"/>
    <property type="project" value="InterPro"/>
</dbReference>
<evidence type="ECO:0000256" key="3">
    <source>
        <dbReference type="ARBA" id="ARBA00022448"/>
    </source>
</evidence>
<dbReference type="AlphaFoldDB" id="A0A0S2FA64"/>
<dbReference type="PROSITE" id="PS52015">
    <property type="entry name" value="TONB_CTD"/>
    <property type="match status" value="1"/>
</dbReference>
<keyword evidence="8 10" id="KW-1133">Transmembrane helix</keyword>
<dbReference type="STRING" id="84531.LA76x_2261"/>
<protein>
    <recommendedName>
        <fullName evidence="10">Protein TonB</fullName>
    </recommendedName>
</protein>
<name>A0A0S2FA64_LYSAN</name>
<comment type="similarity">
    <text evidence="2 10">Belongs to the TonB family.</text>
</comment>
<dbReference type="GO" id="GO:0015891">
    <property type="term" value="P:siderophore transport"/>
    <property type="evidence" value="ECO:0007669"/>
    <property type="project" value="InterPro"/>
</dbReference>
<dbReference type="EMBL" id="CP011129">
    <property type="protein sequence ID" value="ALN80395.1"/>
    <property type="molecule type" value="Genomic_DNA"/>
</dbReference>
<evidence type="ECO:0000313" key="14">
    <source>
        <dbReference type="Proteomes" id="UP000060787"/>
    </source>
</evidence>
<dbReference type="GO" id="GO:0098797">
    <property type="term" value="C:plasma membrane protein complex"/>
    <property type="evidence" value="ECO:0007669"/>
    <property type="project" value="TreeGrafter"/>
</dbReference>
<evidence type="ECO:0000256" key="9">
    <source>
        <dbReference type="ARBA" id="ARBA00023136"/>
    </source>
</evidence>
<keyword evidence="7 10" id="KW-0653">Protein transport</keyword>
<evidence type="ECO:0000256" key="2">
    <source>
        <dbReference type="ARBA" id="ARBA00006555"/>
    </source>
</evidence>
<dbReference type="GO" id="GO:0015031">
    <property type="term" value="P:protein transport"/>
    <property type="evidence" value="ECO:0007669"/>
    <property type="project" value="UniProtKB-UniRule"/>
</dbReference>
<keyword evidence="5 10" id="KW-0997">Cell inner membrane</keyword>
<dbReference type="PATRIC" id="fig|84531.8.peg.2273"/>
<keyword evidence="3 10" id="KW-0813">Transport</keyword>
<comment type="subcellular location">
    <subcellularLocation>
        <location evidence="1 10">Cell inner membrane</location>
        <topology evidence="1 10">Single-pass membrane protein</topology>
        <orientation evidence="1 10">Periplasmic side</orientation>
    </subcellularLocation>
</comment>
<accession>A0A0S2FA64</accession>
<keyword evidence="4 10" id="KW-1003">Cell membrane</keyword>
<gene>
    <name evidence="13" type="ORF">LA76x_2261</name>
</gene>
<evidence type="ECO:0000256" key="1">
    <source>
        <dbReference type="ARBA" id="ARBA00004383"/>
    </source>
</evidence>
<dbReference type="Gene3D" id="3.30.1150.10">
    <property type="match status" value="1"/>
</dbReference>
<keyword evidence="6 10" id="KW-0812">Transmembrane</keyword>
<evidence type="ECO:0000313" key="13">
    <source>
        <dbReference type="EMBL" id="ALN80395.1"/>
    </source>
</evidence>
<proteinExistence type="inferred from homology"/>
<feature type="transmembrane region" description="Helical" evidence="10">
    <location>
        <begin position="34"/>
        <end position="52"/>
    </location>
</feature>
<evidence type="ECO:0000259" key="12">
    <source>
        <dbReference type="PROSITE" id="PS52015"/>
    </source>
</evidence>
<dbReference type="PANTHER" id="PTHR33446:SF2">
    <property type="entry name" value="PROTEIN TONB"/>
    <property type="match status" value="1"/>
</dbReference>
<dbReference type="InterPro" id="IPR006260">
    <property type="entry name" value="TonB/TolA_C"/>
</dbReference>
<keyword evidence="14" id="KW-1185">Reference proteome</keyword>
<dbReference type="SUPFAM" id="SSF74653">
    <property type="entry name" value="TolA/TonB C-terminal domain"/>
    <property type="match status" value="1"/>
</dbReference>
<feature type="region of interest" description="Disordered" evidence="11">
    <location>
        <begin position="188"/>
        <end position="207"/>
    </location>
</feature>
<evidence type="ECO:0000256" key="8">
    <source>
        <dbReference type="ARBA" id="ARBA00022989"/>
    </source>
</evidence>
<dbReference type="Proteomes" id="UP000060787">
    <property type="component" value="Chromosome"/>
</dbReference>
<organism evidence="13 14">
    <name type="scientific">Lysobacter antibioticus</name>
    <dbReference type="NCBI Taxonomy" id="84531"/>
    <lineage>
        <taxon>Bacteria</taxon>
        <taxon>Pseudomonadati</taxon>
        <taxon>Pseudomonadota</taxon>
        <taxon>Gammaproteobacteria</taxon>
        <taxon>Lysobacterales</taxon>
        <taxon>Lysobacteraceae</taxon>
        <taxon>Lysobacter</taxon>
    </lineage>
</organism>
<dbReference type="Pfam" id="PF03544">
    <property type="entry name" value="TonB_C"/>
    <property type="match status" value="1"/>
</dbReference>
<dbReference type="GO" id="GO:0030288">
    <property type="term" value="C:outer membrane-bounded periplasmic space"/>
    <property type="evidence" value="ECO:0007669"/>
    <property type="project" value="InterPro"/>
</dbReference>
<reference evidence="13" key="1">
    <citation type="journal article" date="2015" name="BMC Genomics">
        <title>Comparative genomics and metabolic profiling of the genus Lysobacter.</title>
        <authorList>
            <person name="de Bruijn I."/>
            <person name="Cheng X."/>
            <person name="de Jager V."/>
            <person name="Exposito R.G."/>
            <person name="Watrous J."/>
            <person name="Patel N."/>
            <person name="Postma J."/>
            <person name="Dorrestein P.C."/>
            <person name="Kobayashi D."/>
            <person name="Raaijmakers J.M."/>
        </authorList>
    </citation>
    <scope>NUCLEOTIDE SEQUENCE [LARGE SCALE GENOMIC DNA]</scope>
    <source>
        <strain evidence="13">76</strain>
    </source>
</reference>
<evidence type="ECO:0000256" key="7">
    <source>
        <dbReference type="ARBA" id="ARBA00022927"/>
    </source>
</evidence>
<evidence type="ECO:0000256" key="5">
    <source>
        <dbReference type="ARBA" id="ARBA00022519"/>
    </source>
</evidence>
<dbReference type="NCBIfam" id="TIGR01352">
    <property type="entry name" value="tonB_Cterm"/>
    <property type="match status" value="1"/>
</dbReference>
<evidence type="ECO:0000256" key="6">
    <source>
        <dbReference type="ARBA" id="ARBA00022692"/>
    </source>
</evidence>
<dbReference type="RefSeq" id="WP_057917719.1">
    <property type="nucleotide sequence ID" value="NZ_CP011129.1"/>
</dbReference>
<dbReference type="KEGG" id="lab:LA76x_2261"/>
<evidence type="ECO:0000256" key="10">
    <source>
        <dbReference type="RuleBase" id="RU362123"/>
    </source>
</evidence>
<keyword evidence="10" id="KW-0735">Signal-anchor</keyword>